<comment type="cofactor">
    <cofactor evidence="2">
        <name>Zn(2+)</name>
        <dbReference type="ChEBI" id="CHEBI:29105"/>
    </cofactor>
</comment>
<dbReference type="Proteomes" id="UP000294850">
    <property type="component" value="Unassembled WGS sequence"/>
</dbReference>
<dbReference type="Pfam" id="PF16124">
    <property type="entry name" value="RecQ_Zn_bind"/>
    <property type="match status" value="1"/>
</dbReference>
<dbReference type="Pfam" id="PF00570">
    <property type="entry name" value="HRDC"/>
    <property type="match status" value="1"/>
</dbReference>
<dbReference type="GO" id="GO:0009378">
    <property type="term" value="F:four-way junction helicase activity"/>
    <property type="evidence" value="ECO:0007669"/>
    <property type="project" value="TreeGrafter"/>
</dbReference>
<comment type="caution">
    <text evidence="20">The sequence shown here is derived from an EMBL/GenBank/DDBJ whole genome shotgun (WGS) entry which is preliminary data.</text>
</comment>
<dbReference type="PANTHER" id="PTHR13710:SF105">
    <property type="entry name" value="ATP-DEPENDENT DNA HELICASE Q1"/>
    <property type="match status" value="1"/>
</dbReference>
<evidence type="ECO:0000256" key="7">
    <source>
        <dbReference type="ARBA" id="ARBA00022801"/>
    </source>
</evidence>
<evidence type="ECO:0000256" key="10">
    <source>
        <dbReference type="ARBA" id="ARBA00022840"/>
    </source>
</evidence>
<name>A0A4V2Z2T6_9BACT</name>
<dbReference type="GO" id="GO:0006310">
    <property type="term" value="P:DNA recombination"/>
    <property type="evidence" value="ECO:0007669"/>
    <property type="project" value="UniProtKB-UniRule"/>
</dbReference>
<keyword evidence="8 20" id="KW-0347">Helicase</keyword>
<dbReference type="SMART" id="SM00490">
    <property type="entry name" value="HELICc"/>
    <property type="match status" value="1"/>
</dbReference>
<dbReference type="OrthoDB" id="9763310at2"/>
<evidence type="ECO:0000256" key="1">
    <source>
        <dbReference type="ARBA" id="ARBA00001946"/>
    </source>
</evidence>
<keyword evidence="10" id="KW-0067">ATP-binding</keyword>
<dbReference type="InterPro" id="IPR018982">
    <property type="entry name" value="RQC_domain"/>
</dbReference>
<keyword evidence="12" id="KW-0233">DNA recombination</keyword>
<dbReference type="PROSITE" id="PS50967">
    <property type="entry name" value="HRDC"/>
    <property type="match status" value="1"/>
</dbReference>
<dbReference type="InterPro" id="IPR044876">
    <property type="entry name" value="HRDC_dom_sf"/>
</dbReference>
<dbReference type="InterPro" id="IPR011545">
    <property type="entry name" value="DEAD/DEAH_box_helicase_dom"/>
</dbReference>
<dbReference type="CDD" id="cd17920">
    <property type="entry name" value="DEXHc_RecQ"/>
    <property type="match status" value="1"/>
</dbReference>
<dbReference type="InterPro" id="IPR036388">
    <property type="entry name" value="WH-like_DNA-bd_sf"/>
</dbReference>
<dbReference type="InterPro" id="IPR027417">
    <property type="entry name" value="P-loop_NTPase"/>
</dbReference>
<evidence type="ECO:0000256" key="11">
    <source>
        <dbReference type="ARBA" id="ARBA00023125"/>
    </source>
</evidence>
<keyword evidence="13" id="KW-0234">DNA repair</keyword>
<dbReference type="InterPro" id="IPR014001">
    <property type="entry name" value="Helicase_ATP-bd"/>
</dbReference>
<evidence type="ECO:0000256" key="6">
    <source>
        <dbReference type="ARBA" id="ARBA00022763"/>
    </source>
</evidence>
<dbReference type="Gene3D" id="1.10.10.10">
    <property type="entry name" value="Winged helix-like DNA-binding domain superfamily/Winged helix DNA-binding domain"/>
    <property type="match status" value="1"/>
</dbReference>
<sequence>MSITKQDVLKKYFGYDSFRPQQAEIIDKVMDNQDCLVLMPTGGGKSVCFQIPAILRDGLTVVISPLIALMKDQVEALRGNGINAAFLNSSLSSAEQDQVMWQAKVGELKLLYIAPERLFSGNTFDFLREWNVQLFAIDEAHCISSWGHDFRPEYRQLSNLKLRFPDVSVIALTATADRVTRRDILKQLGIEHAETYIASFNRPNLSLNVLPGRKRIQQIQSFVYKHDGQPGIIYCLSRKGTETVAASLQNAGFKAAFYHAGLPSEQRSKVQEQFLKDDIQVIVATIAFGMGIDKSNVRWVIHYNLPSNVESFYQEIGRAGRDGSPSDTVLFYSYMDIITRQDMINNSEQSEEQKELLHAKLNRMKQYAEADICRRRILLSYFNEAVEKDCGNCDVCRNPRTRFDATVIAQKALSGIARTDQKVAMGMLIDILRGSRNRNVLQYGYDRLPTFGVGHDLRGEEWAEYISQLLNSGVMDIAYDEAHAFKLNAASRQILKGERKVELVKFIPISERKAKEEELAPKEKPKQEIIRDALFERLRILRKQMADALAVPPYVVFSDATLSEMAQKKPVSEAQMKAVSGIGAEKFRRYGETFINEIVAFARENTQPGTRIVKGMTYIETLDLYKAGYSVKVIGEKRNLNPVTILSHLVKLKEDGHAIDLKALIDDKTYNTIIKAAEEMNIRKEDPLKPLFELLNEQYDYGQIKLALAVWEEEMH</sequence>
<feature type="domain" description="Helicase ATP-binding" evidence="18">
    <location>
        <begin position="26"/>
        <end position="194"/>
    </location>
</feature>
<dbReference type="SUPFAM" id="SSF47819">
    <property type="entry name" value="HRDC-like"/>
    <property type="match status" value="1"/>
</dbReference>
<dbReference type="InterPro" id="IPR006293">
    <property type="entry name" value="DNA_helicase_ATP-dep_RecQ_bac"/>
</dbReference>
<comment type="similarity">
    <text evidence="3">Belongs to the helicase family. RecQ subfamily.</text>
</comment>
<dbReference type="NCBIfam" id="TIGR00614">
    <property type="entry name" value="recQ_fam"/>
    <property type="match status" value="1"/>
</dbReference>
<dbReference type="GO" id="GO:0006281">
    <property type="term" value="P:DNA repair"/>
    <property type="evidence" value="ECO:0007669"/>
    <property type="project" value="UniProtKB-KW"/>
</dbReference>
<keyword evidence="7 20" id="KW-0378">Hydrolase</keyword>
<dbReference type="Pfam" id="PF14493">
    <property type="entry name" value="HTH_40"/>
    <property type="match status" value="1"/>
</dbReference>
<comment type="catalytic activity">
    <reaction evidence="15">
        <text>Couples ATP hydrolysis with the unwinding of duplex DNA by translocating in the 3'-5' direction.</text>
        <dbReference type="EC" id="5.6.2.4"/>
    </reaction>
</comment>
<gene>
    <name evidence="20" type="primary">recQ</name>
    <name evidence="20" type="ORF">E0F88_29480</name>
</gene>
<dbReference type="RefSeq" id="WP_131961933.1">
    <property type="nucleotide sequence ID" value="NZ_SMFL01000017.1"/>
</dbReference>
<dbReference type="SMART" id="SM00341">
    <property type="entry name" value="HRDC"/>
    <property type="match status" value="1"/>
</dbReference>
<keyword evidence="21" id="KW-1185">Reference proteome</keyword>
<dbReference type="SUPFAM" id="SSF46785">
    <property type="entry name" value="Winged helix' DNA-binding domain"/>
    <property type="match status" value="1"/>
</dbReference>
<dbReference type="GO" id="GO:0030894">
    <property type="term" value="C:replisome"/>
    <property type="evidence" value="ECO:0007669"/>
    <property type="project" value="TreeGrafter"/>
</dbReference>
<evidence type="ECO:0000256" key="2">
    <source>
        <dbReference type="ARBA" id="ARBA00001947"/>
    </source>
</evidence>
<dbReference type="AlphaFoldDB" id="A0A4V2Z2T6"/>
<dbReference type="GO" id="GO:0046872">
    <property type="term" value="F:metal ion binding"/>
    <property type="evidence" value="ECO:0007669"/>
    <property type="project" value="UniProtKB-KW"/>
</dbReference>
<evidence type="ECO:0000256" key="8">
    <source>
        <dbReference type="ARBA" id="ARBA00022806"/>
    </source>
</evidence>
<dbReference type="GO" id="GO:0016787">
    <property type="term" value="F:hydrolase activity"/>
    <property type="evidence" value="ECO:0007669"/>
    <property type="project" value="UniProtKB-KW"/>
</dbReference>
<keyword evidence="5" id="KW-0547">Nucleotide-binding</keyword>
<comment type="cofactor">
    <cofactor evidence="1">
        <name>Mg(2+)</name>
        <dbReference type="ChEBI" id="CHEBI:18420"/>
    </cofactor>
</comment>
<dbReference type="NCBIfam" id="TIGR01389">
    <property type="entry name" value="recQ"/>
    <property type="match status" value="1"/>
</dbReference>
<dbReference type="InterPro" id="IPR010997">
    <property type="entry name" value="HRDC-like_sf"/>
</dbReference>
<keyword evidence="9" id="KW-0862">Zinc</keyword>
<evidence type="ECO:0000256" key="4">
    <source>
        <dbReference type="ARBA" id="ARBA00022723"/>
    </source>
</evidence>
<dbReference type="FunFam" id="3.40.50.300:FF:000296">
    <property type="entry name" value="ATP-dependent DNA helicase RecQ"/>
    <property type="match status" value="1"/>
</dbReference>
<dbReference type="GO" id="GO:0009432">
    <property type="term" value="P:SOS response"/>
    <property type="evidence" value="ECO:0007669"/>
    <property type="project" value="UniProtKB-UniRule"/>
</dbReference>
<dbReference type="Pfam" id="PF00270">
    <property type="entry name" value="DEAD"/>
    <property type="match status" value="1"/>
</dbReference>
<dbReference type="CDD" id="cd18794">
    <property type="entry name" value="SF2_C_RecQ"/>
    <property type="match status" value="1"/>
</dbReference>
<dbReference type="EC" id="5.6.2.4" evidence="16"/>
<dbReference type="SMART" id="SM00487">
    <property type="entry name" value="DEXDc"/>
    <property type="match status" value="1"/>
</dbReference>
<feature type="domain" description="Helicase C-terminal" evidence="19">
    <location>
        <begin position="218"/>
        <end position="365"/>
    </location>
</feature>
<accession>A0A4V2Z2T6</accession>
<dbReference type="PROSITE" id="PS51192">
    <property type="entry name" value="HELICASE_ATP_BIND_1"/>
    <property type="match status" value="1"/>
</dbReference>
<evidence type="ECO:0000313" key="21">
    <source>
        <dbReference type="Proteomes" id="UP000294850"/>
    </source>
</evidence>
<dbReference type="PROSITE" id="PS51194">
    <property type="entry name" value="HELICASE_CTER"/>
    <property type="match status" value="1"/>
</dbReference>
<dbReference type="InterPro" id="IPR029491">
    <property type="entry name" value="Helicase_HTH"/>
</dbReference>
<dbReference type="InterPro" id="IPR036390">
    <property type="entry name" value="WH_DNA-bd_sf"/>
</dbReference>
<dbReference type="FunFam" id="3.40.50.300:FF:000156">
    <property type="entry name" value="ATP-dependent DNA helicase recQ"/>
    <property type="match status" value="1"/>
</dbReference>
<dbReference type="Pfam" id="PF09382">
    <property type="entry name" value="RQC"/>
    <property type="match status" value="1"/>
</dbReference>
<evidence type="ECO:0000256" key="14">
    <source>
        <dbReference type="ARBA" id="ARBA00023235"/>
    </source>
</evidence>
<evidence type="ECO:0000256" key="15">
    <source>
        <dbReference type="ARBA" id="ARBA00034617"/>
    </source>
</evidence>
<proteinExistence type="inferred from homology"/>
<organism evidence="20 21">
    <name type="scientific">Dyadobacter psychrotolerans</name>
    <dbReference type="NCBI Taxonomy" id="2541721"/>
    <lineage>
        <taxon>Bacteria</taxon>
        <taxon>Pseudomonadati</taxon>
        <taxon>Bacteroidota</taxon>
        <taxon>Cytophagia</taxon>
        <taxon>Cytophagales</taxon>
        <taxon>Spirosomataceae</taxon>
        <taxon>Dyadobacter</taxon>
    </lineage>
</organism>
<keyword evidence="6" id="KW-0227">DNA damage</keyword>
<dbReference type="PANTHER" id="PTHR13710">
    <property type="entry name" value="DNA HELICASE RECQ FAMILY MEMBER"/>
    <property type="match status" value="1"/>
</dbReference>
<dbReference type="InterPro" id="IPR002121">
    <property type="entry name" value="HRDC_dom"/>
</dbReference>
<evidence type="ECO:0000259" key="18">
    <source>
        <dbReference type="PROSITE" id="PS51192"/>
    </source>
</evidence>
<evidence type="ECO:0000313" key="20">
    <source>
        <dbReference type="EMBL" id="TDE10058.1"/>
    </source>
</evidence>
<evidence type="ECO:0000259" key="17">
    <source>
        <dbReference type="PROSITE" id="PS50967"/>
    </source>
</evidence>
<evidence type="ECO:0000256" key="5">
    <source>
        <dbReference type="ARBA" id="ARBA00022741"/>
    </source>
</evidence>
<dbReference type="GO" id="GO:0043138">
    <property type="term" value="F:3'-5' DNA helicase activity"/>
    <property type="evidence" value="ECO:0007669"/>
    <property type="project" value="UniProtKB-EC"/>
</dbReference>
<dbReference type="GO" id="GO:0003677">
    <property type="term" value="F:DNA binding"/>
    <property type="evidence" value="ECO:0007669"/>
    <property type="project" value="UniProtKB-KW"/>
</dbReference>
<evidence type="ECO:0000256" key="9">
    <source>
        <dbReference type="ARBA" id="ARBA00022833"/>
    </source>
</evidence>
<dbReference type="SMART" id="SM00956">
    <property type="entry name" value="RQC"/>
    <property type="match status" value="1"/>
</dbReference>
<dbReference type="EMBL" id="SMFL01000017">
    <property type="protein sequence ID" value="TDE10058.1"/>
    <property type="molecule type" value="Genomic_DNA"/>
</dbReference>
<dbReference type="SUPFAM" id="SSF52540">
    <property type="entry name" value="P-loop containing nucleoside triphosphate hydrolases"/>
    <property type="match status" value="1"/>
</dbReference>
<keyword evidence="4" id="KW-0479">Metal-binding</keyword>
<feature type="domain" description="HRDC" evidence="17">
    <location>
        <begin position="528"/>
        <end position="608"/>
    </location>
</feature>
<dbReference type="InterPro" id="IPR004589">
    <property type="entry name" value="DNA_helicase_ATP-dep_RecQ"/>
</dbReference>
<evidence type="ECO:0000256" key="12">
    <source>
        <dbReference type="ARBA" id="ARBA00023172"/>
    </source>
</evidence>
<dbReference type="InterPro" id="IPR001650">
    <property type="entry name" value="Helicase_C-like"/>
</dbReference>
<dbReference type="InterPro" id="IPR032284">
    <property type="entry name" value="RecQ_Zn-bd"/>
</dbReference>
<dbReference type="Gene3D" id="3.40.50.300">
    <property type="entry name" value="P-loop containing nucleotide triphosphate hydrolases"/>
    <property type="match status" value="2"/>
</dbReference>
<keyword evidence="11" id="KW-0238">DNA-binding</keyword>
<dbReference type="Pfam" id="PF00271">
    <property type="entry name" value="Helicase_C"/>
    <property type="match status" value="1"/>
</dbReference>
<dbReference type="GO" id="GO:0005737">
    <property type="term" value="C:cytoplasm"/>
    <property type="evidence" value="ECO:0007669"/>
    <property type="project" value="TreeGrafter"/>
</dbReference>
<keyword evidence="14" id="KW-0413">Isomerase</keyword>
<evidence type="ECO:0000256" key="3">
    <source>
        <dbReference type="ARBA" id="ARBA00005446"/>
    </source>
</evidence>
<dbReference type="Gene3D" id="1.10.150.80">
    <property type="entry name" value="HRDC domain"/>
    <property type="match status" value="1"/>
</dbReference>
<evidence type="ECO:0000256" key="16">
    <source>
        <dbReference type="NCBIfam" id="TIGR01389"/>
    </source>
</evidence>
<reference evidence="20 21" key="1">
    <citation type="submission" date="2019-03" db="EMBL/GenBank/DDBJ databases">
        <title>Dyadobacter AR-3-6 sp. nov., isolated from arctic soil.</title>
        <authorList>
            <person name="Chaudhary D.K."/>
        </authorList>
    </citation>
    <scope>NUCLEOTIDE SEQUENCE [LARGE SCALE GENOMIC DNA]</scope>
    <source>
        <strain evidence="20 21">AR-3-6</strain>
    </source>
</reference>
<dbReference type="GO" id="GO:0005524">
    <property type="term" value="F:ATP binding"/>
    <property type="evidence" value="ECO:0007669"/>
    <property type="project" value="UniProtKB-KW"/>
</dbReference>
<dbReference type="GO" id="GO:0006260">
    <property type="term" value="P:DNA replication"/>
    <property type="evidence" value="ECO:0007669"/>
    <property type="project" value="InterPro"/>
</dbReference>
<evidence type="ECO:0000259" key="19">
    <source>
        <dbReference type="PROSITE" id="PS51194"/>
    </source>
</evidence>
<dbReference type="GO" id="GO:0043590">
    <property type="term" value="C:bacterial nucleoid"/>
    <property type="evidence" value="ECO:0007669"/>
    <property type="project" value="TreeGrafter"/>
</dbReference>
<evidence type="ECO:0000256" key="13">
    <source>
        <dbReference type="ARBA" id="ARBA00023204"/>
    </source>
</evidence>
<protein>
    <recommendedName>
        <fullName evidence="16">DNA helicase RecQ</fullName>
        <ecNumber evidence="16">5.6.2.4</ecNumber>
    </recommendedName>
</protein>